<organism evidence="6 7">
    <name type="scientific">Nesterenkonia sandarakina</name>
    <dbReference type="NCBI Taxonomy" id="272918"/>
    <lineage>
        <taxon>Bacteria</taxon>
        <taxon>Bacillati</taxon>
        <taxon>Actinomycetota</taxon>
        <taxon>Actinomycetes</taxon>
        <taxon>Micrococcales</taxon>
        <taxon>Micrococcaceae</taxon>
        <taxon>Nesterenkonia</taxon>
    </lineage>
</organism>
<keyword evidence="7" id="KW-1185">Reference proteome</keyword>
<dbReference type="GO" id="GO:0030272">
    <property type="term" value="F:5-formyltetrahydrofolate cyclo-ligase activity"/>
    <property type="evidence" value="ECO:0007669"/>
    <property type="project" value="UniProtKB-EC"/>
</dbReference>
<dbReference type="InterPro" id="IPR037171">
    <property type="entry name" value="NagB/RpiA_transferase-like"/>
</dbReference>
<feature type="compositionally biased region" description="Polar residues" evidence="5">
    <location>
        <begin position="1"/>
        <end position="10"/>
    </location>
</feature>
<dbReference type="Gene3D" id="3.40.50.10420">
    <property type="entry name" value="NagB/RpiA/CoA transferase-like"/>
    <property type="match status" value="1"/>
</dbReference>
<evidence type="ECO:0000256" key="4">
    <source>
        <dbReference type="RuleBase" id="RU361279"/>
    </source>
</evidence>
<dbReference type="PANTHER" id="PTHR23407:SF1">
    <property type="entry name" value="5-FORMYLTETRAHYDROFOLATE CYCLO-LIGASE"/>
    <property type="match status" value="1"/>
</dbReference>
<dbReference type="SUPFAM" id="SSF100950">
    <property type="entry name" value="NagB/RpiA/CoA transferase-like"/>
    <property type="match status" value="1"/>
</dbReference>
<comment type="similarity">
    <text evidence="1 4">Belongs to the 5-formyltetrahydrofolate cyclo-ligase family.</text>
</comment>
<comment type="catalytic activity">
    <reaction evidence="4">
        <text>(6S)-5-formyl-5,6,7,8-tetrahydrofolate + ATP = (6R)-5,10-methenyltetrahydrofolate + ADP + phosphate</text>
        <dbReference type="Rhea" id="RHEA:10488"/>
        <dbReference type="ChEBI" id="CHEBI:30616"/>
        <dbReference type="ChEBI" id="CHEBI:43474"/>
        <dbReference type="ChEBI" id="CHEBI:57455"/>
        <dbReference type="ChEBI" id="CHEBI:57457"/>
        <dbReference type="ChEBI" id="CHEBI:456216"/>
        <dbReference type="EC" id="6.3.3.2"/>
    </reaction>
</comment>
<evidence type="ECO:0000256" key="2">
    <source>
        <dbReference type="ARBA" id="ARBA00022741"/>
    </source>
</evidence>
<dbReference type="RefSeq" id="WP_179440652.1">
    <property type="nucleotide sequence ID" value="NZ_BAAALK010000001.1"/>
</dbReference>
<protein>
    <recommendedName>
        <fullName evidence="4">5-formyltetrahydrofolate cyclo-ligase</fullName>
        <ecNumber evidence="4">6.3.3.2</ecNumber>
    </recommendedName>
</protein>
<gene>
    <name evidence="6" type="ORF">HNR11_000107</name>
</gene>
<comment type="caution">
    <text evidence="6">The sequence shown here is derived from an EMBL/GenBank/DDBJ whole genome shotgun (WGS) entry which is preliminary data.</text>
</comment>
<evidence type="ECO:0000313" key="6">
    <source>
        <dbReference type="EMBL" id="NYJ15573.1"/>
    </source>
</evidence>
<dbReference type="NCBIfam" id="TIGR02727">
    <property type="entry name" value="MTHFS_bact"/>
    <property type="match status" value="1"/>
</dbReference>
<keyword evidence="4" id="KW-0460">Magnesium</keyword>
<dbReference type="GO" id="GO:0005524">
    <property type="term" value="F:ATP binding"/>
    <property type="evidence" value="ECO:0007669"/>
    <property type="project" value="UniProtKB-KW"/>
</dbReference>
<dbReference type="Pfam" id="PF01812">
    <property type="entry name" value="5-FTHF_cyc-lig"/>
    <property type="match status" value="1"/>
</dbReference>
<sequence>MADNDPQSTPGLGAEPRPALADPAGEGSDRAAGLPDSAHGSGPGSAHRSAHDSAPGSARVTDGAEPGGAAAKAAARARLRAARRRLTPAEIAGRGQALARVLSSLVPPGVAVAGYLPMPGEPDVRAFLSDHAAGGGAVYVPVIASPDSRVLEWVRWTPEAVLQRSAFARIDEPQGDRLSTQALQELHTQGLSILVPGLAVDDQGARMGQGGGFYDTAFGAGSDLGAALRLIAVVHAAEVLSPGAFPVEPHDLRVHAIATERGATRLRAL</sequence>
<dbReference type="InterPro" id="IPR002698">
    <property type="entry name" value="FTHF_cligase"/>
</dbReference>
<proteinExistence type="inferred from homology"/>
<feature type="region of interest" description="Disordered" evidence="5">
    <location>
        <begin position="1"/>
        <end position="76"/>
    </location>
</feature>
<comment type="cofactor">
    <cofactor evidence="4">
        <name>Mg(2+)</name>
        <dbReference type="ChEBI" id="CHEBI:18420"/>
    </cofactor>
</comment>
<dbReference type="GO" id="GO:0035999">
    <property type="term" value="P:tetrahydrofolate interconversion"/>
    <property type="evidence" value="ECO:0007669"/>
    <property type="project" value="TreeGrafter"/>
</dbReference>
<evidence type="ECO:0000256" key="5">
    <source>
        <dbReference type="SAM" id="MobiDB-lite"/>
    </source>
</evidence>
<dbReference type="EC" id="6.3.3.2" evidence="4"/>
<evidence type="ECO:0000256" key="3">
    <source>
        <dbReference type="ARBA" id="ARBA00022840"/>
    </source>
</evidence>
<dbReference type="AlphaFoldDB" id="A0A7Z0E5Q2"/>
<dbReference type="GO" id="GO:0046872">
    <property type="term" value="F:metal ion binding"/>
    <property type="evidence" value="ECO:0007669"/>
    <property type="project" value="UniProtKB-KW"/>
</dbReference>
<evidence type="ECO:0000313" key="7">
    <source>
        <dbReference type="Proteomes" id="UP000560069"/>
    </source>
</evidence>
<keyword evidence="2 4" id="KW-0547">Nucleotide-binding</keyword>
<dbReference type="EMBL" id="JACCFQ010000001">
    <property type="protein sequence ID" value="NYJ15573.1"/>
    <property type="molecule type" value="Genomic_DNA"/>
</dbReference>
<dbReference type="InterPro" id="IPR024185">
    <property type="entry name" value="FTHF_cligase-like_sf"/>
</dbReference>
<reference evidence="6 7" key="1">
    <citation type="submission" date="2020-07" db="EMBL/GenBank/DDBJ databases">
        <title>Sequencing the genomes of 1000 actinobacteria strains.</title>
        <authorList>
            <person name="Klenk H.-P."/>
        </authorList>
    </citation>
    <scope>NUCLEOTIDE SEQUENCE [LARGE SCALE GENOMIC DNA]</scope>
    <source>
        <strain evidence="6 7">DSM 15664</strain>
    </source>
</reference>
<name>A0A7Z0E5Q2_9MICC</name>
<accession>A0A7Z0E5Q2</accession>
<keyword evidence="3 4" id="KW-0067">ATP-binding</keyword>
<keyword evidence="6" id="KW-0436">Ligase</keyword>
<keyword evidence="4" id="KW-0479">Metal-binding</keyword>
<dbReference type="Proteomes" id="UP000560069">
    <property type="component" value="Unassembled WGS sequence"/>
</dbReference>
<dbReference type="PANTHER" id="PTHR23407">
    <property type="entry name" value="ATPASE INHIBITOR/5-FORMYLTETRAHYDROFOLATE CYCLO-LIGASE"/>
    <property type="match status" value="1"/>
</dbReference>
<evidence type="ECO:0000256" key="1">
    <source>
        <dbReference type="ARBA" id="ARBA00010638"/>
    </source>
</evidence>
<dbReference type="GO" id="GO:0009396">
    <property type="term" value="P:folic acid-containing compound biosynthetic process"/>
    <property type="evidence" value="ECO:0007669"/>
    <property type="project" value="TreeGrafter"/>
</dbReference>